<evidence type="ECO:0000256" key="1">
    <source>
        <dbReference type="SAM" id="Phobius"/>
    </source>
</evidence>
<keyword evidence="1" id="KW-0812">Transmembrane</keyword>
<keyword evidence="1" id="KW-0472">Membrane</keyword>
<organism evidence="2 3">
    <name type="scientific">Paucimonas lemoignei</name>
    <name type="common">Pseudomonas lemoignei</name>
    <dbReference type="NCBI Taxonomy" id="29443"/>
    <lineage>
        <taxon>Bacteria</taxon>
        <taxon>Pseudomonadati</taxon>
        <taxon>Pseudomonadota</taxon>
        <taxon>Betaproteobacteria</taxon>
        <taxon>Burkholderiales</taxon>
        <taxon>Burkholderiaceae</taxon>
        <taxon>Paucimonas</taxon>
    </lineage>
</organism>
<dbReference type="InterPro" id="IPR032314">
    <property type="entry name" value="DUF4845"/>
</dbReference>
<evidence type="ECO:0000313" key="3">
    <source>
        <dbReference type="Proteomes" id="UP000295382"/>
    </source>
</evidence>
<feature type="transmembrane region" description="Helical" evidence="1">
    <location>
        <begin position="12"/>
        <end position="33"/>
    </location>
</feature>
<evidence type="ECO:0000313" key="2">
    <source>
        <dbReference type="EMBL" id="TCS34335.1"/>
    </source>
</evidence>
<dbReference type="Pfam" id="PF16137">
    <property type="entry name" value="DUF4845"/>
    <property type="match status" value="1"/>
</dbReference>
<comment type="caution">
    <text evidence="2">The sequence shown here is derived from an EMBL/GenBank/DDBJ whole genome shotgun (WGS) entry which is preliminary data.</text>
</comment>
<keyword evidence="3" id="KW-1185">Reference proteome</keyword>
<dbReference type="RefSeq" id="WP_132259909.1">
    <property type="nucleotide sequence ID" value="NZ_SLZQ01000013.1"/>
</dbReference>
<proteinExistence type="predicted"/>
<dbReference type="EMBL" id="SLZQ01000013">
    <property type="protein sequence ID" value="TCS34335.1"/>
    <property type="molecule type" value="Genomic_DNA"/>
</dbReference>
<sequence length="132" mass="14019">MQKQLFTCKQQGISLVGLIVVLAILGALAVLGMKVVPTVTEYMAINKAIAKAKTDGSTPAEIRNSFDKQADVAYITSITGKDLEVYNNGNGLEVSFAYDKKIPLVGPASLLIEYEGTTEKQKGKKPAKDGGA</sequence>
<dbReference type="OrthoDB" id="9133279at2"/>
<dbReference type="Proteomes" id="UP000295382">
    <property type="component" value="Unassembled WGS sequence"/>
</dbReference>
<gene>
    <name evidence="2" type="ORF">EDC30_11331</name>
</gene>
<name>A0A4R3HRH3_PAULE</name>
<dbReference type="AlphaFoldDB" id="A0A4R3HRH3"/>
<accession>A0A4R3HRH3</accession>
<keyword evidence="1" id="KW-1133">Transmembrane helix</keyword>
<protein>
    <submittedName>
        <fullName evidence="2">Uncharacterized protein DUF4845</fullName>
    </submittedName>
</protein>
<reference evidence="2 3" key="1">
    <citation type="submission" date="2019-03" db="EMBL/GenBank/DDBJ databases">
        <title>Genomic Encyclopedia of Type Strains, Phase IV (KMG-IV): sequencing the most valuable type-strain genomes for metagenomic binning, comparative biology and taxonomic classification.</title>
        <authorList>
            <person name="Goeker M."/>
        </authorList>
    </citation>
    <scope>NUCLEOTIDE SEQUENCE [LARGE SCALE GENOMIC DNA]</scope>
    <source>
        <strain evidence="2 3">DSM 7445</strain>
    </source>
</reference>